<keyword evidence="2" id="KW-1185">Reference proteome</keyword>
<name>J3KHM4_COCIM</name>
<proteinExistence type="predicted"/>
<dbReference type="VEuPathDB" id="FungiDB:CIMG_12844"/>
<dbReference type="RefSeq" id="XP_001246968.1">
    <property type="nucleotide sequence ID" value="XM_001246967.1"/>
</dbReference>
<reference evidence="2" key="1">
    <citation type="journal article" date="2009" name="Genome Res.">
        <title>Comparative genomic analyses of the human fungal pathogens Coccidioides and their relatives.</title>
        <authorList>
            <person name="Sharpton T.J."/>
            <person name="Stajich J.E."/>
            <person name="Rounsley S.D."/>
            <person name="Gardner M.J."/>
            <person name="Wortman J.R."/>
            <person name="Jordar V.S."/>
            <person name="Maiti R."/>
            <person name="Kodira C.D."/>
            <person name="Neafsey D.E."/>
            <person name="Zeng Q."/>
            <person name="Hung C.-Y."/>
            <person name="McMahan C."/>
            <person name="Muszewska A."/>
            <person name="Grynberg M."/>
            <person name="Mandel M.A."/>
            <person name="Kellner E.M."/>
            <person name="Barker B.M."/>
            <person name="Galgiani J.N."/>
            <person name="Orbach M.J."/>
            <person name="Kirkland T.N."/>
            <person name="Cole G.T."/>
            <person name="Henn M.R."/>
            <person name="Birren B.W."/>
            <person name="Taylor J.W."/>
        </authorList>
    </citation>
    <scope>NUCLEOTIDE SEQUENCE [LARGE SCALE GENOMIC DNA]</scope>
    <source>
        <strain evidence="2">RS</strain>
    </source>
</reference>
<accession>J3KHM4</accession>
<dbReference type="EMBL" id="GG704911">
    <property type="protein sequence ID" value="EAS35385.3"/>
    <property type="molecule type" value="Genomic_DNA"/>
</dbReference>
<dbReference type="Proteomes" id="UP000001261">
    <property type="component" value="Unassembled WGS sequence"/>
</dbReference>
<evidence type="ECO:0000313" key="1">
    <source>
        <dbReference type="EMBL" id="EAS35385.3"/>
    </source>
</evidence>
<evidence type="ECO:0000313" key="2">
    <source>
        <dbReference type="Proteomes" id="UP000001261"/>
    </source>
</evidence>
<gene>
    <name evidence="1" type="ORF">CIMG_12844</name>
</gene>
<reference evidence="2" key="2">
    <citation type="journal article" date="2010" name="Genome Res.">
        <title>Population genomic sequencing of Coccidioides fungi reveals recent hybridization and transposon control.</title>
        <authorList>
            <person name="Neafsey D.E."/>
            <person name="Barker B.M."/>
            <person name="Sharpton T.J."/>
            <person name="Stajich J.E."/>
            <person name="Park D.J."/>
            <person name="Whiston E."/>
            <person name="Hung C.-Y."/>
            <person name="McMahan C."/>
            <person name="White J."/>
            <person name="Sykes S."/>
            <person name="Heiman D."/>
            <person name="Young S."/>
            <person name="Zeng Q."/>
            <person name="Abouelleil A."/>
            <person name="Aftuck L."/>
            <person name="Bessette D."/>
            <person name="Brown A."/>
            <person name="FitzGerald M."/>
            <person name="Lui A."/>
            <person name="Macdonald J.P."/>
            <person name="Priest M."/>
            <person name="Orbach M.J."/>
            <person name="Galgiani J.N."/>
            <person name="Kirkland T.N."/>
            <person name="Cole G.T."/>
            <person name="Birren B.W."/>
            <person name="Henn M.R."/>
            <person name="Taylor J.W."/>
            <person name="Rounsley S.D."/>
        </authorList>
    </citation>
    <scope>GENOME REANNOTATION</scope>
    <source>
        <strain evidence="2">RS</strain>
    </source>
</reference>
<dbReference type="KEGG" id="cim:CIMG_12844"/>
<dbReference type="InParanoid" id="J3KHM4"/>
<dbReference type="AlphaFoldDB" id="J3KHM4"/>
<dbReference type="GeneID" id="24164471"/>
<sequence length="110" mass="11993">MATPTLNSQSVLMVEMEACVWHALDSALDAQPKKTWMHISAGQRAFRIRVVSSSGISCPGPRFLSQFLFQGWDQIEAQLNGMGPGCLTAYWDSSIGTEIGMELRPGSKSS</sequence>
<protein>
    <submittedName>
        <fullName evidence="1">Uncharacterized protein</fullName>
    </submittedName>
</protein>
<organism evidence="1 2">
    <name type="scientific">Coccidioides immitis (strain RS)</name>
    <name type="common">Valley fever fungus</name>
    <dbReference type="NCBI Taxonomy" id="246410"/>
    <lineage>
        <taxon>Eukaryota</taxon>
        <taxon>Fungi</taxon>
        <taxon>Dikarya</taxon>
        <taxon>Ascomycota</taxon>
        <taxon>Pezizomycotina</taxon>
        <taxon>Eurotiomycetes</taxon>
        <taxon>Eurotiomycetidae</taxon>
        <taxon>Onygenales</taxon>
        <taxon>Onygenaceae</taxon>
        <taxon>Coccidioides</taxon>
    </lineage>
</organism>